<dbReference type="Pfam" id="PF13561">
    <property type="entry name" value="adh_short_C2"/>
    <property type="match status" value="1"/>
</dbReference>
<dbReference type="RefSeq" id="WP_190132293.1">
    <property type="nucleotide sequence ID" value="NZ_BNBD01000014.1"/>
</dbReference>
<dbReference type="PANTHER" id="PTHR42879:SF2">
    <property type="entry name" value="3-OXOACYL-[ACYL-CARRIER-PROTEIN] REDUCTASE FABG"/>
    <property type="match status" value="1"/>
</dbReference>
<proteinExistence type="inferred from homology"/>
<evidence type="ECO:0000256" key="1">
    <source>
        <dbReference type="ARBA" id="ARBA00006484"/>
    </source>
</evidence>
<dbReference type="Proteomes" id="UP000638313">
    <property type="component" value="Unassembled WGS sequence"/>
</dbReference>
<gene>
    <name evidence="3" type="ORF">GCM10010218_53630</name>
</gene>
<evidence type="ECO:0000256" key="2">
    <source>
        <dbReference type="ARBA" id="ARBA00023002"/>
    </source>
</evidence>
<keyword evidence="4" id="KW-1185">Reference proteome</keyword>
<dbReference type="PRINTS" id="PR00081">
    <property type="entry name" value="GDHRDH"/>
</dbReference>
<dbReference type="PROSITE" id="PS00061">
    <property type="entry name" value="ADH_SHORT"/>
    <property type="match status" value="1"/>
</dbReference>
<accession>A0A919EFH6</accession>
<reference evidence="3" key="2">
    <citation type="submission" date="2020-09" db="EMBL/GenBank/DDBJ databases">
        <authorList>
            <person name="Sun Q."/>
            <person name="Ohkuma M."/>
        </authorList>
    </citation>
    <scope>NUCLEOTIDE SEQUENCE</scope>
    <source>
        <strain evidence="3">JCM 4059</strain>
    </source>
</reference>
<evidence type="ECO:0000313" key="3">
    <source>
        <dbReference type="EMBL" id="GHF65422.1"/>
    </source>
</evidence>
<sequence>MDLGLTDKRVLITGGTRGIGRATALLYARENARVAITYNSSAEEAAKLVEELGGPGRAMAVPYELRDPASIVSAVDAVREEFGGIDVLVANALWFTWGDPGEDDAFEDLDPAKWTTRFRANTEGHMLTVQRVLKGMRENGWGRIVLLSSITAQYGMWRSEIYSGSKAALHGFAKGLMWSRQGVLANVVAPGATRTEFFEQLLEDESTREMVDKEIERTPSGRISDPEDVANLILFLGSDANRAINGEVIHAAGGR</sequence>
<dbReference type="InterPro" id="IPR002347">
    <property type="entry name" value="SDR_fam"/>
</dbReference>
<dbReference type="CDD" id="cd05233">
    <property type="entry name" value="SDR_c"/>
    <property type="match status" value="1"/>
</dbReference>
<dbReference type="Gene3D" id="3.40.50.720">
    <property type="entry name" value="NAD(P)-binding Rossmann-like Domain"/>
    <property type="match status" value="1"/>
</dbReference>
<comment type="caution">
    <text evidence="3">The sequence shown here is derived from an EMBL/GenBank/DDBJ whole genome shotgun (WGS) entry which is preliminary data.</text>
</comment>
<dbReference type="EMBL" id="BNBD01000014">
    <property type="protein sequence ID" value="GHF65422.1"/>
    <property type="molecule type" value="Genomic_DNA"/>
</dbReference>
<comment type="similarity">
    <text evidence="1">Belongs to the short-chain dehydrogenases/reductases (SDR) family.</text>
</comment>
<dbReference type="GO" id="GO:0032787">
    <property type="term" value="P:monocarboxylic acid metabolic process"/>
    <property type="evidence" value="ECO:0007669"/>
    <property type="project" value="UniProtKB-ARBA"/>
</dbReference>
<dbReference type="AlphaFoldDB" id="A0A919EFH6"/>
<keyword evidence="2" id="KW-0560">Oxidoreductase</keyword>
<dbReference type="InterPro" id="IPR020904">
    <property type="entry name" value="Sc_DH/Rdtase_CS"/>
</dbReference>
<dbReference type="FunFam" id="3.40.50.720:FF:000084">
    <property type="entry name" value="Short-chain dehydrogenase reductase"/>
    <property type="match status" value="1"/>
</dbReference>
<dbReference type="GO" id="GO:0016491">
    <property type="term" value="F:oxidoreductase activity"/>
    <property type="evidence" value="ECO:0007669"/>
    <property type="project" value="UniProtKB-KW"/>
</dbReference>
<reference evidence="3" key="1">
    <citation type="journal article" date="2014" name="Int. J. Syst. Evol. Microbiol.">
        <title>Complete genome sequence of Corynebacterium casei LMG S-19264T (=DSM 44701T), isolated from a smear-ripened cheese.</title>
        <authorList>
            <consortium name="US DOE Joint Genome Institute (JGI-PGF)"/>
            <person name="Walter F."/>
            <person name="Albersmeier A."/>
            <person name="Kalinowski J."/>
            <person name="Ruckert C."/>
        </authorList>
    </citation>
    <scope>NUCLEOTIDE SEQUENCE</scope>
    <source>
        <strain evidence="3">JCM 4059</strain>
    </source>
</reference>
<evidence type="ECO:0000313" key="4">
    <source>
        <dbReference type="Proteomes" id="UP000638313"/>
    </source>
</evidence>
<dbReference type="SUPFAM" id="SSF51735">
    <property type="entry name" value="NAD(P)-binding Rossmann-fold domains"/>
    <property type="match status" value="1"/>
</dbReference>
<name>A0A919EFH6_9ACTN</name>
<organism evidence="3 4">
    <name type="scientific">Streptomyces mashuensis</name>
    <dbReference type="NCBI Taxonomy" id="33904"/>
    <lineage>
        <taxon>Bacteria</taxon>
        <taxon>Bacillati</taxon>
        <taxon>Actinomycetota</taxon>
        <taxon>Actinomycetes</taxon>
        <taxon>Kitasatosporales</taxon>
        <taxon>Streptomycetaceae</taxon>
        <taxon>Streptomyces</taxon>
    </lineage>
</organism>
<dbReference type="InterPro" id="IPR036291">
    <property type="entry name" value="NAD(P)-bd_dom_sf"/>
</dbReference>
<protein>
    <submittedName>
        <fullName evidence="3">Beta-ketoacyl-ACP reductase</fullName>
    </submittedName>
</protein>
<dbReference type="PANTHER" id="PTHR42879">
    <property type="entry name" value="3-OXOACYL-(ACYL-CARRIER-PROTEIN) REDUCTASE"/>
    <property type="match status" value="1"/>
</dbReference>
<dbReference type="InterPro" id="IPR050259">
    <property type="entry name" value="SDR"/>
</dbReference>